<dbReference type="Proteomes" id="UP001168552">
    <property type="component" value="Unassembled WGS sequence"/>
</dbReference>
<keyword evidence="6" id="KW-0689">Ribosomal protein</keyword>
<comment type="similarity">
    <text evidence="1">Belongs to the ABC transporter superfamily.</text>
</comment>
<dbReference type="SMART" id="SM00382">
    <property type="entry name" value="AAA"/>
    <property type="match status" value="1"/>
</dbReference>
<dbReference type="InterPro" id="IPR050683">
    <property type="entry name" value="Bact_Polysacc_Export_ATP-bd"/>
</dbReference>
<proteinExistence type="inferred from homology"/>
<gene>
    <name evidence="6" type="ORF">QWY31_04530</name>
</gene>
<dbReference type="Gene3D" id="2.70.50.60">
    <property type="entry name" value="abc- transporter (atp binding component) like domain"/>
    <property type="match status" value="1"/>
</dbReference>
<evidence type="ECO:0000259" key="5">
    <source>
        <dbReference type="PROSITE" id="PS50893"/>
    </source>
</evidence>
<dbReference type="EMBL" id="JAUHJS010000002">
    <property type="protein sequence ID" value="MDN4164754.1"/>
    <property type="molecule type" value="Genomic_DNA"/>
</dbReference>
<dbReference type="CDD" id="cd10147">
    <property type="entry name" value="Wzt_C-like"/>
    <property type="match status" value="1"/>
</dbReference>
<dbReference type="InterPro" id="IPR003593">
    <property type="entry name" value="AAA+_ATPase"/>
</dbReference>
<evidence type="ECO:0000256" key="1">
    <source>
        <dbReference type="ARBA" id="ARBA00005417"/>
    </source>
</evidence>
<dbReference type="SUPFAM" id="SSF52540">
    <property type="entry name" value="P-loop containing nucleoside triphosphate hydrolases"/>
    <property type="match status" value="1"/>
</dbReference>
<feature type="domain" description="ABC transporter" evidence="5">
    <location>
        <begin position="31"/>
        <end position="255"/>
    </location>
</feature>
<dbReference type="CDD" id="cd03220">
    <property type="entry name" value="ABC_KpsT_Wzt"/>
    <property type="match status" value="1"/>
</dbReference>
<organism evidence="6 7">
    <name type="scientific">Shiella aurantiaca</name>
    <dbReference type="NCBI Taxonomy" id="3058365"/>
    <lineage>
        <taxon>Bacteria</taxon>
        <taxon>Pseudomonadati</taxon>
        <taxon>Bacteroidota</taxon>
        <taxon>Cytophagia</taxon>
        <taxon>Cytophagales</taxon>
        <taxon>Shiellaceae</taxon>
        <taxon>Shiella</taxon>
    </lineage>
</organism>
<keyword evidence="7" id="KW-1185">Reference proteome</keyword>
<comment type="caution">
    <text evidence="6">The sequence shown here is derived from an EMBL/GenBank/DDBJ whole genome shotgun (WGS) entry which is preliminary data.</text>
</comment>
<keyword evidence="4 6" id="KW-0067">ATP-binding</keyword>
<dbReference type="GO" id="GO:0005840">
    <property type="term" value="C:ribosome"/>
    <property type="evidence" value="ECO:0007669"/>
    <property type="project" value="UniProtKB-KW"/>
</dbReference>
<keyword evidence="2" id="KW-0813">Transport</keyword>
<dbReference type="InterPro" id="IPR027417">
    <property type="entry name" value="P-loop_NTPase"/>
</dbReference>
<evidence type="ECO:0000256" key="4">
    <source>
        <dbReference type="ARBA" id="ARBA00022840"/>
    </source>
</evidence>
<dbReference type="PANTHER" id="PTHR46743">
    <property type="entry name" value="TEICHOIC ACIDS EXPORT ATP-BINDING PROTEIN TAGH"/>
    <property type="match status" value="1"/>
</dbReference>
<keyword evidence="6" id="KW-0687">Ribonucleoprotein</keyword>
<dbReference type="PROSITE" id="PS00211">
    <property type="entry name" value="ABC_TRANSPORTER_1"/>
    <property type="match status" value="1"/>
</dbReference>
<dbReference type="RefSeq" id="WP_320003281.1">
    <property type="nucleotide sequence ID" value="NZ_JAUHJS010000002.1"/>
</dbReference>
<evidence type="ECO:0000256" key="3">
    <source>
        <dbReference type="ARBA" id="ARBA00022741"/>
    </source>
</evidence>
<dbReference type="GO" id="GO:0005524">
    <property type="term" value="F:ATP binding"/>
    <property type="evidence" value="ECO:0007669"/>
    <property type="project" value="UniProtKB-KW"/>
</dbReference>
<evidence type="ECO:0000313" key="6">
    <source>
        <dbReference type="EMBL" id="MDN4164754.1"/>
    </source>
</evidence>
<keyword evidence="3" id="KW-0547">Nucleotide-binding</keyword>
<dbReference type="Pfam" id="PF14524">
    <property type="entry name" value="Wzt_C"/>
    <property type="match status" value="1"/>
</dbReference>
<dbReference type="InterPro" id="IPR017871">
    <property type="entry name" value="ABC_transporter-like_CS"/>
</dbReference>
<accession>A0ABT8F3D6</accession>
<dbReference type="PROSITE" id="PS50893">
    <property type="entry name" value="ABC_TRANSPORTER_2"/>
    <property type="match status" value="1"/>
</dbReference>
<protein>
    <submittedName>
        <fullName evidence="6">ABC transporter ATP-binding protein</fullName>
    </submittedName>
</protein>
<dbReference type="Pfam" id="PF00005">
    <property type="entry name" value="ABC_tran"/>
    <property type="match status" value="1"/>
</dbReference>
<dbReference type="InterPro" id="IPR029439">
    <property type="entry name" value="Wzt_C"/>
</dbReference>
<dbReference type="InterPro" id="IPR015860">
    <property type="entry name" value="ABC_transpr_TagH-like"/>
</dbReference>
<dbReference type="InterPro" id="IPR003439">
    <property type="entry name" value="ABC_transporter-like_ATP-bd"/>
</dbReference>
<evidence type="ECO:0000313" key="7">
    <source>
        <dbReference type="Proteomes" id="UP001168552"/>
    </source>
</evidence>
<reference evidence="6" key="1">
    <citation type="submission" date="2023-06" db="EMBL/GenBank/DDBJ databases">
        <title>Cytophagales bacterium Strain LB-30, isolated from soil.</title>
        <authorList>
            <person name="Liu B."/>
        </authorList>
    </citation>
    <scope>NUCLEOTIDE SEQUENCE</scope>
    <source>
        <strain evidence="6">LB-30</strain>
    </source>
</reference>
<sequence>MTDIAISVQNLGKKYTIGHQKSGSLRESFASKVRGLFTPSSMEQEEFWALRDINFEIKRGEAVGIIGRNGAGKSTLLKILSRITDPSTGRFEINGRVSSLLEVGTGFHPELSGRENIYLNGTILGMKRAEIKAKFDEIVSFSGVEKFIDTPVKHYSSGMKVRLAFSVAAHLEPEILIVDEVLAVGDAEFQKKCLGKMDEVSKNEGRTVVFVSHNMVAVESLCKYGLLIEDGIIKLNDNIGNIVNGYLNSLRAYESSVQKSRIMTLELMKLVSVKNEPNNLVKCGSTFSILMLIRNDSNIILDNVRVALGISNLEGQRILHLDTALNNQGIKLRSESATQVEFVLENNPLIQGVYFVTVFISYKDEPQIWVKDFMMFTVVEGNFYGSGRLPKKEQAQVLVPFNIKLND</sequence>
<dbReference type="Gene3D" id="3.40.50.300">
    <property type="entry name" value="P-loop containing nucleotide triphosphate hydrolases"/>
    <property type="match status" value="1"/>
</dbReference>
<name>A0ABT8F3D6_9BACT</name>
<evidence type="ECO:0000256" key="2">
    <source>
        <dbReference type="ARBA" id="ARBA00022448"/>
    </source>
</evidence>
<dbReference type="PANTHER" id="PTHR46743:SF2">
    <property type="entry name" value="TEICHOIC ACIDS EXPORT ATP-BINDING PROTEIN TAGH"/>
    <property type="match status" value="1"/>
</dbReference>